<name>A0AA35UN22_METCP</name>
<evidence type="ECO:0000313" key="2">
    <source>
        <dbReference type="Proteomes" id="UP001158598"/>
    </source>
</evidence>
<reference evidence="1" key="1">
    <citation type="submission" date="2023-03" db="EMBL/GenBank/DDBJ databases">
        <authorList>
            <person name="Pearce D."/>
        </authorList>
    </citation>
    <scope>NUCLEOTIDE SEQUENCE</scope>
    <source>
        <strain evidence="1">Mc</strain>
    </source>
</reference>
<evidence type="ECO:0000313" key="1">
    <source>
        <dbReference type="EMBL" id="CAI8722273.1"/>
    </source>
</evidence>
<gene>
    <name evidence="1" type="ORF">MCNOR_0114</name>
</gene>
<dbReference type="InterPro" id="IPR018759">
    <property type="entry name" value="BBP2_2"/>
</dbReference>
<dbReference type="EMBL" id="OX458332">
    <property type="protein sequence ID" value="CAI8722273.1"/>
    <property type="molecule type" value="Genomic_DNA"/>
</dbReference>
<organism evidence="1 2">
    <name type="scientific">Methylococcus capsulatus</name>
    <dbReference type="NCBI Taxonomy" id="414"/>
    <lineage>
        <taxon>Bacteria</taxon>
        <taxon>Pseudomonadati</taxon>
        <taxon>Pseudomonadota</taxon>
        <taxon>Gammaproteobacteria</taxon>
        <taxon>Methylococcales</taxon>
        <taxon>Methylococcaceae</taxon>
        <taxon>Methylococcus</taxon>
    </lineage>
</organism>
<dbReference type="RefSeq" id="WP_282213410.1">
    <property type="nucleotide sequence ID" value="NZ_OX458332.1"/>
</dbReference>
<dbReference type="AlphaFoldDB" id="A0AA35UN22"/>
<dbReference type="Proteomes" id="UP001158598">
    <property type="component" value="Chromosome"/>
</dbReference>
<protein>
    <submittedName>
        <fullName evidence="1">Polysaccharide biosynthesis protein VpsM</fullName>
    </submittedName>
</protein>
<accession>A0AA35UN22</accession>
<proteinExistence type="predicted"/>
<sequence>MEREAGLADGGFSKPGVITMRRSLPQPISMDFPALSSFVGDAGEGGGAGKAPSSGTKALLIRTALLALRLLAGFCALYPASTWSQGGNGVANPLDGSSGYSNFSPGNTYDPYNRTPQYVRMDQPLGTEGRLDDEFDFRLPIVGRMRVEGFYDDNVLNTGILKKGSFGTFIQPWFFLPLHYRSLTAGLGYSFRGNVYENVPQNNYVDNYVNAFSDVRFDHRNRLSLNGSLSYAHDPIGTQFVQGDASLLLKNPNEWQSQSFGALYRYGAEGAKGLLEFRFDYMNRYYQNNPEFTRGRDLNQYNIGSAFYYRVLPKTSLLFEINESFSDYLNPLPNGISQTNNQLRVLGGVTWRATAKTTGILKAGVLVKEFDEPAQGLGANGQPRPTFDAAVLWQPRSIDTVRVGAVMITNESNYLGGAVNNQTYSVMWNHQWLPKLSSNIYANAMENSYTGSDRTDKGYMLGVGVYYPLQRWLTSGLQYTYTDRSSTIEQYSFTRNLVILNLQMNF</sequence>
<dbReference type="Pfam" id="PF10082">
    <property type="entry name" value="BBP2_2"/>
    <property type="match status" value="1"/>
</dbReference>